<name>A0ACC1LS65_9FUNG</name>
<dbReference type="EMBL" id="JANBUP010000004">
    <property type="protein sequence ID" value="KAJ2814083.1"/>
    <property type="molecule type" value="Genomic_DNA"/>
</dbReference>
<proteinExistence type="predicted"/>
<protein>
    <submittedName>
        <fullName evidence="1">Anaphase-promoting complex subunit 10</fullName>
    </submittedName>
</protein>
<evidence type="ECO:0000313" key="2">
    <source>
        <dbReference type="Proteomes" id="UP001140096"/>
    </source>
</evidence>
<evidence type="ECO:0000313" key="1">
    <source>
        <dbReference type="EMBL" id="KAJ2814083.1"/>
    </source>
</evidence>
<organism evidence="1 2">
    <name type="scientific">Coemansia furcata</name>
    <dbReference type="NCBI Taxonomy" id="417177"/>
    <lineage>
        <taxon>Eukaryota</taxon>
        <taxon>Fungi</taxon>
        <taxon>Fungi incertae sedis</taxon>
        <taxon>Zoopagomycota</taxon>
        <taxon>Kickxellomycotina</taxon>
        <taxon>Kickxellomycetes</taxon>
        <taxon>Kickxellales</taxon>
        <taxon>Kickxellaceae</taxon>
        <taxon>Coemansia</taxon>
    </lineage>
</organism>
<keyword evidence="2" id="KW-1185">Reference proteome</keyword>
<sequence>MANTSKLPDISRIPFWTVSSSKQGLGVSNLADNNTDTYWQSDGQQPHTVTVKFRSRHQIHTISFYADIDKDESYTPCKVRILTGTIPYDLQLIKDLDLETEPRGWVDLPLDESVMAHLVQIEFPLNYENGRDVRIRGLRLWGPPPNHHRFKSEMILPYTTPEFLMYESLR</sequence>
<gene>
    <name evidence="1" type="primary">ANAPC10</name>
    <name evidence="1" type="ORF">H4S07_000139</name>
</gene>
<accession>A0ACC1LS65</accession>
<comment type="caution">
    <text evidence="1">The sequence shown here is derived from an EMBL/GenBank/DDBJ whole genome shotgun (WGS) entry which is preliminary data.</text>
</comment>
<reference evidence="1" key="1">
    <citation type="submission" date="2022-07" db="EMBL/GenBank/DDBJ databases">
        <title>Phylogenomic reconstructions and comparative analyses of Kickxellomycotina fungi.</title>
        <authorList>
            <person name="Reynolds N.K."/>
            <person name="Stajich J.E."/>
            <person name="Barry K."/>
            <person name="Grigoriev I.V."/>
            <person name="Crous P."/>
            <person name="Smith M.E."/>
        </authorList>
    </citation>
    <scope>NUCLEOTIDE SEQUENCE</scope>
    <source>
        <strain evidence="1">CBS 102833</strain>
    </source>
</reference>
<dbReference type="Proteomes" id="UP001140096">
    <property type="component" value="Unassembled WGS sequence"/>
</dbReference>